<keyword evidence="14 22" id="KW-1133">Transmembrane helix</keyword>
<keyword evidence="6 19" id="KW-0997">Cell inner membrane</keyword>
<evidence type="ECO:0000256" key="17">
    <source>
        <dbReference type="ARBA" id="ARBA00023065"/>
    </source>
</evidence>
<evidence type="ECO:0000256" key="10">
    <source>
        <dbReference type="ARBA" id="ARBA00022723"/>
    </source>
</evidence>
<dbReference type="Gene3D" id="6.10.280.130">
    <property type="match status" value="1"/>
</dbReference>
<dbReference type="EMBL" id="SLZW01000002">
    <property type="protein sequence ID" value="TCS64084.1"/>
    <property type="molecule type" value="Genomic_DNA"/>
</dbReference>
<dbReference type="GO" id="GO:0005886">
    <property type="term" value="C:plasma membrane"/>
    <property type="evidence" value="ECO:0007669"/>
    <property type="project" value="UniProtKB-SubCell"/>
</dbReference>
<feature type="binding site" description="axial binding residue" evidence="20">
    <location>
        <position position="172"/>
    </location>
    <ligand>
        <name>heme c</name>
        <dbReference type="ChEBI" id="CHEBI:61717"/>
        <label>2</label>
    </ligand>
    <ligandPart>
        <name>Fe</name>
        <dbReference type="ChEBI" id="CHEBI:18248"/>
    </ligandPart>
</feature>
<dbReference type="PRINTS" id="PR00605">
    <property type="entry name" value="CYTCHROMECIC"/>
</dbReference>
<evidence type="ECO:0000256" key="12">
    <source>
        <dbReference type="ARBA" id="ARBA00022781"/>
    </source>
</evidence>
<name>A0A4R3JE69_9PROT</name>
<keyword evidence="18 19" id="KW-0472">Membrane</keyword>
<keyword evidence="17 19" id="KW-0406">Ion transport</keyword>
<gene>
    <name evidence="24" type="ORF">EDD55_102123</name>
</gene>
<feature type="binding site" description="covalent" evidence="21">
    <location>
        <position position="124"/>
    </location>
    <ligand>
        <name>heme c</name>
        <dbReference type="ChEBI" id="CHEBI:61717"/>
        <label>1</label>
    </ligand>
</feature>
<keyword evidence="15 19" id="KW-0560">Oxidoreductase</keyword>
<dbReference type="GO" id="GO:0016491">
    <property type="term" value="F:oxidoreductase activity"/>
    <property type="evidence" value="ECO:0007669"/>
    <property type="project" value="UniProtKB-KW"/>
</dbReference>
<dbReference type="InterPro" id="IPR036909">
    <property type="entry name" value="Cyt_c-like_dom_sf"/>
</dbReference>
<keyword evidence="10 19" id="KW-0479">Metal-binding</keyword>
<evidence type="ECO:0000313" key="25">
    <source>
        <dbReference type="Proteomes" id="UP000295304"/>
    </source>
</evidence>
<dbReference type="GO" id="GO:1902600">
    <property type="term" value="P:proton transmembrane transport"/>
    <property type="evidence" value="ECO:0007669"/>
    <property type="project" value="UniProtKB-KW"/>
</dbReference>
<evidence type="ECO:0000256" key="4">
    <source>
        <dbReference type="ARBA" id="ARBA00022448"/>
    </source>
</evidence>
<dbReference type="Gene3D" id="1.10.760.10">
    <property type="entry name" value="Cytochrome c-like domain"/>
    <property type="match status" value="2"/>
</dbReference>
<evidence type="ECO:0000256" key="3">
    <source>
        <dbReference type="ARBA" id="ARBA00006113"/>
    </source>
</evidence>
<keyword evidence="16 19" id="KW-0408">Iron</keyword>
<dbReference type="SUPFAM" id="SSF46626">
    <property type="entry name" value="Cytochrome c"/>
    <property type="match status" value="2"/>
</dbReference>
<dbReference type="InterPro" id="IPR008168">
    <property type="entry name" value="Cyt_C_IC"/>
</dbReference>
<dbReference type="PANTHER" id="PTHR33751">
    <property type="entry name" value="CBB3-TYPE CYTOCHROME C OXIDASE SUBUNIT FIXP"/>
    <property type="match status" value="1"/>
</dbReference>
<dbReference type="InterPro" id="IPR032858">
    <property type="entry name" value="CcoP_N"/>
</dbReference>
<dbReference type="NCBIfam" id="TIGR00782">
    <property type="entry name" value="ccoP"/>
    <property type="match status" value="1"/>
</dbReference>
<accession>A0A4R3JE69</accession>
<sequence>MANVEKDAITGTETTGHEWDGIKELNTPLPKWWLYTFYACILFAIGYWILYPSWPTLHGHWQGLLHYTSRGAFAQDQLKQKAERSVWTDKISSKTVDEIAADPELLNYSIAAGHSIFANNCAPCHGTNGSGNKNFPILADDDWLWGGTLDAIYTTVQYGIRAKNDNTRSDSMPNFGTDEILTPTEINDAAEYVLSLSGKQTDPAAAKKGETVFADNCAACHGDKGQGTHELGAPRLSDGIWLYSGAKSAIVSQITHPKLGVMPAWTGRLSNVEIKEAAVYVHSLGGGQ</sequence>
<dbReference type="AlphaFoldDB" id="A0A4R3JE69"/>
<dbReference type="PIRSF" id="PIRSF000006">
    <property type="entry name" value="Cbb3-Cox_fixP"/>
    <property type="match status" value="1"/>
</dbReference>
<dbReference type="GO" id="GO:0009055">
    <property type="term" value="F:electron transfer activity"/>
    <property type="evidence" value="ECO:0007669"/>
    <property type="project" value="InterPro"/>
</dbReference>
<evidence type="ECO:0000256" key="9">
    <source>
        <dbReference type="ARBA" id="ARBA00022692"/>
    </source>
</evidence>
<dbReference type="InterPro" id="IPR009056">
    <property type="entry name" value="Cyt_c-like_dom"/>
</dbReference>
<keyword evidence="12 19" id="KW-0375">Hydrogen ion transport</keyword>
<keyword evidence="25" id="KW-1185">Reference proteome</keyword>
<evidence type="ECO:0000256" key="8">
    <source>
        <dbReference type="ARBA" id="ARBA00022660"/>
    </source>
</evidence>
<evidence type="ECO:0000256" key="16">
    <source>
        <dbReference type="ARBA" id="ARBA00023004"/>
    </source>
</evidence>
<evidence type="ECO:0000256" key="1">
    <source>
        <dbReference type="ARBA" id="ARBA00004533"/>
    </source>
</evidence>
<evidence type="ECO:0000256" key="22">
    <source>
        <dbReference type="SAM" id="Phobius"/>
    </source>
</evidence>
<dbReference type="Pfam" id="PF13442">
    <property type="entry name" value="Cytochrome_CBB3"/>
    <property type="match status" value="2"/>
</dbReference>
<organism evidence="24 25">
    <name type="scientific">Varunaivibrio sulfuroxidans</name>
    <dbReference type="NCBI Taxonomy" id="1773489"/>
    <lineage>
        <taxon>Bacteria</taxon>
        <taxon>Pseudomonadati</taxon>
        <taxon>Pseudomonadota</taxon>
        <taxon>Alphaproteobacteria</taxon>
        <taxon>Rhodospirillales</taxon>
        <taxon>Magnetovibrionaceae</taxon>
        <taxon>Varunaivibrio</taxon>
    </lineage>
</organism>
<dbReference type="GO" id="GO:0020037">
    <property type="term" value="F:heme binding"/>
    <property type="evidence" value="ECO:0007669"/>
    <property type="project" value="InterPro"/>
</dbReference>
<keyword evidence="5 19" id="KW-1003">Cell membrane</keyword>
<feature type="binding site" description="axial binding residue" evidence="20">
    <location>
        <position position="262"/>
    </location>
    <ligand>
        <name>heme c</name>
        <dbReference type="ChEBI" id="CHEBI:61717"/>
        <label>1</label>
    </ligand>
    <ligandPart>
        <name>Fe</name>
        <dbReference type="ChEBI" id="CHEBI:18248"/>
    </ligandPart>
</feature>
<dbReference type="GO" id="GO:0006119">
    <property type="term" value="P:oxidative phosphorylation"/>
    <property type="evidence" value="ECO:0007669"/>
    <property type="project" value="UniProtKB-UniPathway"/>
</dbReference>
<keyword evidence="13 19" id="KW-0249">Electron transport</keyword>
<dbReference type="Proteomes" id="UP000295304">
    <property type="component" value="Unassembled WGS sequence"/>
</dbReference>
<evidence type="ECO:0000256" key="6">
    <source>
        <dbReference type="ARBA" id="ARBA00022519"/>
    </source>
</evidence>
<comment type="similarity">
    <text evidence="3 19">Belongs to the CcoP / FixP family.</text>
</comment>
<dbReference type="InterPro" id="IPR038414">
    <property type="entry name" value="CcoP_N_sf"/>
</dbReference>
<evidence type="ECO:0000256" key="7">
    <source>
        <dbReference type="ARBA" id="ARBA00022617"/>
    </source>
</evidence>
<evidence type="ECO:0000256" key="14">
    <source>
        <dbReference type="ARBA" id="ARBA00022989"/>
    </source>
</evidence>
<dbReference type="PANTHER" id="PTHR33751:SF1">
    <property type="entry name" value="CBB3-TYPE CYTOCHROME C OXIDASE SUBUNIT FIXP"/>
    <property type="match status" value="1"/>
</dbReference>
<protein>
    <recommendedName>
        <fullName evidence="19">Cbb3-type cytochrome c oxidase subunit</fullName>
    </recommendedName>
</protein>
<dbReference type="PROSITE" id="PS51007">
    <property type="entry name" value="CYTC"/>
    <property type="match status" value="2"/>
</dbReference>
<evidence type="ECO:0000256" key="20">
    <source>
        <dbReference type="PIRSR" id="PIRSR000006-1"/>
    </source>
</evidence>
<keyword evidence="8 19" id="KW-0679">Respiratory chain</keyword>
<dbReference type="UniPathway" id="UPA00705"/>
<keyword evidence="11" id="KW-0677">Repeat</keyword>
<dbReference type="Pfam" id="PF14715">
    <property type="entry name" value="FixP_N"/>
    <property type="match status" value="1"/>
</dbReference>
<comment type="caution">
    <text evidence="24">The sequence shown here is derived from an EMBL/GenBank/DDBJ whole genome shotgun (WGS) entry which is preliminary data.</text>
</comment>
<keyword evidence="9 22" id="KW-0812">Transmembrane</keyword>
<dbReference type="GO" id="GO:0005506">
    <property type="term" value="F:iron ion binding"/>
    <property type="evidence" value="ECO:0007669"/>
    <property type="project" value="InterPro"/>
</dbReference>
<feature type="binding site" description="covalent" evidence="21">
    <location>
        <position position="217"/>
    </location>
    <ligand>
        <name>heme c</name>
        <dbReference type="ChEBI" id="CHEBI:61717"/>
        <label>2</label>
    </ligand>
</feature>
<comment type="pathway">
    <text evidence="2 19">Energy metabolism; oxidative phosphorylation.</text>
</comment>
<comment type="subunit">
    <text evidence="19">Component of the cbb3-type cytochrome c oxidase.</text>
</comment>
<feature type="binding site" description="covalent" evidence="21">
    <location>
        <position position="220"/>
    </location>
    <ligand>
        <name>heme c</name>
        <dbReference type="ChEBI" id="CHEBI:61717"/>
        <label>2</label>
    </ligand>
</feature>
<evidence type="ECO:0000313" key="24">
    <source>
        <dbReference type="EMBL" id="TCS64084.1"/>
    </source>
</evidence>
<evidence type="ECO:0000256" key="21">
    <source>
        <dbReference type="PIRSR" id="PIRSR000006-2"/>
    </source>
</evidence>
<comment type="function">
    <text evidence="19">C-type cytochrome. Part of the cbb3-type cytochrome c oxidase complex.</text>
</comment>
<evidence type="ECO:0000256" key="5">
    <source>
        <dbReference type="ARBA" id="ARBA00022475"/>
    </source>
</evidence>
<proteinExistence type="inferred from homology"/>
<feature type="domain" description="Cytochrome c" evidence="23">
    <location>
        <begin position="204"/>
        <end position="285"/>
    </location>
</feature>
<comment type="cofactor">
    <cofactor evidence="19 21">
        <name>heme c</name>
        <dbReference type="ChEBI" id="CHEBI:61717"/>
    </cofactor>
    <text evidence="19 21">Binds 2 heme C groups per subunit.</text>
</comment>
<evidence type="ECO:0000259" key="23">
    <source>
        <dbReference type="PROSITE" id="PS51007"/>
    </source>
</evidence>
<feature type="binding site" description="axial binding residue" evidence="20">
    <location>
        <position position="221"/>
    </location>
    <ligand>
        <name>heme c</name>
        <dbReference type="ChEBI" id="CHEBI:61717"/>
        <label>2</label>
    </ligand>
    <ligandPart>
        <name>Fe</name>
        <dbReference type="ChEBI" id="CHEBI:18248"/>
    </ligandPart>
</feature>
<reference evidence="24 25" key="1">
    <citation type="submission" date="2019-03" db="EMBL/GenBank/DDBJ databases">
        <title>Genomic Encyclopedia of Type Strains, Phase IV (KMG-IV): sequencing the most valuable type-strain genomes for metagenomic binning, comparative biology and taxonomic classification.</title>
        <authorList>
            <person name="Goeker M."/>
        </authorList>
    </citation>
    <scope>NUCLEOTIDE SEQUENCE [LARGE SCALE GENOMIC DNA]</scope>
    <source>
        <strain evidence="24 25">DSM 101688</strain>
    </source>
</reference>
<evidence type="ECO:0000256" key="18">
    <source>
        <dbReference type="ARBA" id="ARBA00023136"/>
    </source>
</evidence>
<comment type="subcellular location">
    <subcellularLocation>
        <location evidence="1 19">Cell inner membrane</location>
    </subcellularLocation>
</comment>
<dbReference type="InterPro" id="IPR004678">
    <property type="entry name" value="Cyt_c_oxidase_cbb3_su3"/>
</dbReference>
<evidence type="ECO:0000256" key="2">
    <source>
        <dbReference type="ARBA" id="ARBA00004673"/>
    </source>
</evidence>
<keyword evidence="4 19" id="KW-0813">Transport</keyword>
<evidence type="ECO:0000256" key="19">
    <source>
        <dbReference type="PIRNR" id="PIRNR000006"/>
    </source>
</evidence>
<evidence type="ECO:0000256" key="13">
    <source>
        <dbReference type="ARBA" id="ARBA00022982"/>
    </source>
</evidence>
<feature type="domain" description="Cytochrome c" evidence="23">
    <location>
        <begin position="108"/>
        <end position="197"/>
    </location>
</feature>
<dbReference type="RefSeq" id="WP_132938054.1">
    <property type="nucleotide sequence ID" value="NZ_CP119676.1"/>
</dbReference>
<feature type="transmembrane region" description="Helical" evidence="22">
    <location>
        <begin position="32"/>
        <end position="51"/>
    </location>
</feature>
<dbReference type="OrthoDB" id="9811281at2"/>
<feature type="binding site" description="axial binding residue" evidence="20">
    <location>
        <position position="125"/>
    </location>
    <ligand>
        <name>heme c</name>
        <dbReference type="ChEBI" id="CHEBI:61717"/>
        <label>1</label>
    </ligand>
    <ligandPart>
        <name>Fe</name>
        <dbReference type="ChEBI" id="CHEBI:18248"/>
    </ligandPart>
</feature>
<evidence type="ECO:0000256" key="15">
    <source>
        <dbReference type="ARBA" id="ARBA00023002"/>
    </source>
</evidence>
<feature type="binding site" description="covalent" evidence="21">
    <location>
        <position position="121"/>
    </location>
    <ligand>
        <name>heme c</name>
        <dbReference type="ChEBI" id="CHEBI:61717"/>
        <label>1</label>
    </ligand>
</feature>
<keyword evidence="7 19" id="KW-0349">Heme</keyword>
<evidence type="ECO:0000256" key="11">
    <source>
        <dbReference type="ARBA" id="ARBA00022737"/>
    </source>
</evidence>
<dbReference type="InterPro" id="IPR050597">
    <property type="entry name" value="Cytochrome_c_Oxidase_Subunit"/>
</dbReference>